<dbReference type="Pfam" id="PF13412">
    <property type="entry name" value="HTH_24"/>
    <property type="match status" value="1"/>
</dbReference>
<organism evidence="4 5">
    <name type="scientific">Virgibacillus halodenitrificans</name>
    <name type="common">Bacillus halodenitrificans</name>
    <dbReference type="NCBI Taxonomy" id="1482"/>
    <lineage>
        <taxon>Bacteria</taxon>
        <taxon>Bacillati</taxon>
        <taxon>Bacillota</taxon>
        <taxon>Bacilli</taxon>
        <taxon>Bacillales</taxon>
        <taxon>Bacillaceae</taxon>
        <taxon>Virgibacillus</taxon>
    </lineage>
</organism>
<dbReference type="RefSeq" id="WP_071649650.1">
    <property type="nucleotide sequence ID" value="NZ_CP017962.1"/>
</dbReference>
<keyword evidence="3" id="KW-0859">Xylose metabolism</keyword>
<dbReference type="Gene3D" id="1.10.10.10">
    <property type="entry name" value="Winged helix-like DNA-binding domain superfamily/Winged helix DNA-binding domain"/>
    <property type="match status" value="1"/>
</dbReference>
<evidence type="ECO:0000313" key="4">
    <source>
        <dbReference type="EMBL" id="APC49645.1"/>
    </source>
</evidence>
<evidence type="ECO:0000313" key="5">
    <source>
        <dbReference type="Proteomes" id="UP000182945"/>
    </source>
</evidence>
<comment type="function">
    <text evidence="1">Transcriptional repressor of xylose-utilizing enzymes.</text>
</comment>
<dbReference type="InterPro" id="IPR043129">
    <property type="entry name" value="ATPase_NBD"/>
</dbReference>
<dbReference type="GO" id="GO:0042732">
    <property type="term" value="P:D-xylose metabolic process"/>
    <property type="evidence" value="ECO:0007669"/>
    <property type="project" value="UniProtKB-KW"/>
</dbReference>
<dbReference type="PROSITE" id="PS01125">
    <property type="entry name" value="ROK"/>
    <property type="match status" value="1"/>
</dbReference>
<dbReference type="Pfam" id="PF00480">
    <property type="entry name" value="ROK"/>
    <property type="match status" value="1"/>
</dbReference>
<protein>
    <submittedName>
        <fullName evidence="4">Sugar kinase</fullName>
    </submittedName>
</protein>
<dbReference type="CDD" id="cd24076">
    <property type="entry name" value="ASKHA_ATPase_ROK_BsXylR-like"/>
    <property type="match status" value="1"/>
</dbReference>
<dbReference type="PANTHER" id="PTHR18964">
    <property type="entry name" value="ROK (REPRESSOR, ORF, KINASE) FAMILY"/>
    <property type="match status" value="1"/>
</dbReference>
<keyword evidence="3" id="KW-0119">Carbohydrate metabolism</keyword>
<dbReference type="GO" id="GO:0016301">
    <property type="term" value="F:kinase activity"/>
    <property type="evidence" value="ECO:0007669"/>
    <property type="project" value="UniProtKB-KW"/>
</dbReference>
<dbReference type="InterPro" id="IPR036388">
    <property type="entry name" value="WH-like_DNA-bd_sf"/>
</dbReference>
<dbReference type="Proteomes" id="UP000182945">
    <property type="component" value="Chromosome"/>
</dbReference>
<dbReference type="KEGG" id="vhl:BME96_16240"/>
<evidence type="ECO:0000256" key="3">
    <source>
        <dbReference type="ARBA" id="ARBA00022629"/>
    </source>
</evidence>
<gene>
    <name evidence="4" type="ORF">BME96_16240</name>
</gene>
<dbReference type="AlphaFoldDB" id="A0AAC9NM09"/>
<name>A0AAC9NM09_VIRHA</name>
<keyword evidence="4" id="KW-0808">Transferase</keyword>
<comment type="similarity">
    <text evidence="2">Belongs to the ROK (NagC/XylR) family.</text>
</comment>
<evidence type="ECO:0000256" key="2">
    <source>
        <dbReference type="ARBA" id="ARBA00006479"/>
    </source>
</evidence>
<dbReference type="PANTHER" id="PTHR18964:SF149">
    <property type="entry name" value="BIFUNCTIONAL UDP-N-ACETYLGLUCOSAMINE 2-EPIMERASE_N-ACETYLMANNOSAMINE KINASE"/>
    <property type="match status" value="1"/>
</dbReference>
<dbReference type="InterPro" id="IPR036390">
    <property type="entry name" value="WH_DNA-bd_sf"/>
</dbReference>
<proteinExistence type="inferred from homology"/>
<sequence>MQRGTFQLMKSVNKSIILNKIRTAEPISRAQIAKDTKLTPPTVSSIVKELMEQGLVIESDSGQSMGGRRPTMLHINKTAFYIIGVDAGPDKIDAIVADLSGSVLTRSSSQLEASLTNETFLSHLKKCIRSIMEEAPTNGAEILGIGVAMHGMVDVQTGTSLFAPNLGLTNIPIKEELEKEFNVVIKVENDARAMALGEAWFGGHGEIDSMVAVNLGRGVGAGIVVEGKLYHGAQDIAGEIGHMTIDMNGKQCECGNRGCLQTFATGSAIAARAQELLQASEAFKKDEAVKLTGESVYAQAKAGNKMYEEILVETGVYIGVGLTNLIHLVNPKKVVLGGGVMNSTEFLLPSIRKTIDQRALTPDAKHTDVVVTSLGEDATLLGAVSLLLVELFEGV</sequence>
<dbReference type="InterPro" id="IPR000600">
    <property type="entry name" value="ROK"/>
</dbReference>
<keyword evidence="4" id="KW-0418">Kinase</keyword>
<dbReference type="EMBL" id="CP017962">
    <property type="protein sequence ID" value="APC49645.1"/>
    <property type="molecule type" value="Genomic_DNA"/>
</dbReference>
<dbReference type="SUPFAM" id="SSF53067">
    <property type="entry name" value="Actin-like ATPase domain"/>
    <property type="match status" value="1"/>
</dbReference>
<dbReference type="GeneID" id="71515961"/>
<reference evidence="4 5" key="1">
    <citation type="submission" date="2016-11" db="EMBL/GenBank/DDBJ databases">
        <title>Complete genome sequencing of Virgibacillus halodenitrificans PDB-F2.</title>
        <authorList>
            <person name="Sun Z."/>
            <person name="Zhou Y."/>
            <person name="Li H."/>
        </authorList>
    </citation>
    <scope>NUCLEOTIDE SEQUENCE [LARGE SCALE GENOMIC DNA]</scope>
    <source>
        <strain evidence="4 5">PDB-F2</strain>
    </source>
</reference>
<accession>A0AAC9NM09</accession>
<evidence type="ECO:0000256" key="1">
    <source>
        <dbReference type="ARBA" id="ARBA00002486"/>
    </source>
</evidence>
<dbReference type="SUPFAM" id="SSF46785">
    <property type="entry name" value="Winged helix' DNA-binding domain"/>
    <property type="match status" value="1"/>
</dbReference>
<dbReference type="Gene3D" id="3.30.420.40">
    <property type="match status" value="2"/>
</dbReference>
<dbReference type="InterPro" id="IPR049874">
    <property type="entry name" value="ROK_cs"/>
</dbReference>